<comment type="caution">
    <text evidence="2">The sequence shown here is derived from an EMBL/GenBank/DDBJ whole genome shotgun (WGS) entry which is preliminary data.</text>
</comment>
<dbReference type="Pfam" id="PF07228">
    <property type="entry name" value="SpoIIE"/>
    <property type="match status" value="1"/>
</dbReference>
<sequence length="175" mass="19328">EEKEIESKDITVKQEDSGRYIITLYTGVCDSVDGKECGVKKIARILAKVFNEKMVLQKQKCGLRANDNTCMYTFTSEDEFTMQVGLAKAKKFDSIISGDTTLQTRLEDGKYLLAISDGMGSGPDARKSSKIAIKTLERLLKSGFNNDTALKLVNTTISANTDEDMYATLDVSILD</sequence>
<dbReference type="InterPro" id="IPR036457">
    <property type="entry name" value="PPM-type-like_dom_sf"/>
</dbReference>
<proteinExistence type="predicted"/>
<feature type="non-terminal residue" evidence="2">
    <location>
        <position position="1"/>
    </location>
</feature>
<gene>
    <name evidence="2" type="ORF">LEA_16448</name>
</gene>
<accession>K1SCX9</accession>
<feature type="domain" description="PPM-type phosphatase" evidence="1">
    <location>
        <begin position="108"/>
        <end position="175"/>
    </location>
</feature>
<dbReference type="Gene3D" id="3.60.40.10">
    <property type="entry name" value="PPM-type phosphatase domain"/>
    <property type="match status" value="1"/>
</dbReference>
<dbReference type="SUPFAM" id="SSF81606">
    <property type="entry name" value="PP2C-like"/>
    <property type="match status" value="1"/>
</dbReference>
<dbReference type="AlphaFoldDB" id="K1SCX9"/>
<dbReference type="InterPro" id="IPR001932">
    <property type="entry name" value="PPM-type_phosphatase-like_dom"/>
</dbReference>
<evidence type="ECO:0000313" key="2">
    <source>
        <dbReference type="EMBL" id="EKC53294.1"/>
    </source>
</evidence>
<evidence type="ECO:0000259" key="1">
    <source>
        <dbReference type="Pfam" id="PF07228"/>
    </source>
</evidence>
<protein>
    <submittedName>
        <fullName evidence="2">Stage II sporulation protein E, protein serine/threonine phosphatase</fullName>
    </submittedName>
</protein>
<reference evidence="2" key="1">
    <citation type="journal article" date="2013" name="Environ. Microbiol.">
        <title>Microbiota from the distal guts of lean and obese adolescents exhibit partial functional redundancy besides clear differences in community structure.</title>
        <authorList>
            <person name="Ferrer M."/>
            <person name="Ruiz A."/>
            <person name="Lanza F."/>
            <person name="Haange S.B."/>
            <person name="Oberbach A."/>
            <person name="Till H."/>
            <person name="Bargiela R."/>
            <person name="Campoy C."/>
            <person name="Segura M.T."/>
            <person name="Richter M."/>
            <person name="von Bergen M."/>
            <person name="Seifert J."/>
            <person name="Suarez A."/>
        </authorList>
    </citation>
    <scope>NUCLEOTIDE SEQUENCE</scope>
</reference>
<organism evidence="2">
    <name type="scientific">human gut metagenome</name>
    <dbReference type="NCBI Taxonomy" id="408170"/>
    <lineage>
        <taxon>unclassified sequences</taxon>
        <taxon>metagenomes</taxon>
        <taxon>organismal metagenomes</taxon>
    </lineage>
</organism>
<name>K1SCX9_9ZZZZ</name>
<dbReference type="EMBL" id="AJWY01011239">
    <property type="protein sequence ID" value="EKC53294.1"/>
    <property type="molecule type" value="Genomic_DNA"/>
</dbReference>
<feature type="non-terminal residue" evidence="2">
    <location>
        <position position="175"/>
    </location>
</feature>